<evidence type="ECO:0000256" key="1">
    <source>
        <dbReference type="ARBA" id="ARBA00010088"/>
    </source>
</evidence>
<dbReference type="GO" id="GO:0004301">
    <property type="term" value="F:epoxide hydrolase activity"/>
    <property type="evidence" value="ECO:0007669"/>
    <property type="project" value="TreeGrafter"/>
</dbReference>
<sequence length="385" mass="42529">METKAAEVSSIQPFRVSVPQAELDDLHERLDRTLWADQLPDSGSDYGVPVDRVQRLLAHWRHGFDWRAFEARINSYPQFTTEIDGQKIHFLHVRSGKADATGLILTHGWPGSIVEYLDVIDPLVAAGYDVVVPSTPGFGFSGPTTERGWDQYRVARAWVELMSRLGYERYGAVGNDGGSIISPEVGRLDPTHVIGVHVTQLFSFPTGDPTELAGLTSEEEAAIEHLNWFWQNMGAFNQLQSQSPQTLAHALADSPAGLLGWNSQLFGDDLDDDFIVANVAVYWFTRTMASSVRFYYEMAKSQERPAGPTVVPVALAAGGRDFQSIRRFAQRDHSNIAAWTVYPEHGHYAAHESPEAIAADIARFYGRLTAPAQHAELAPEAPVGS</sequence>
<comment type="similarity">
    <text evidence="1">Belongs to the peptidase S33 family.</text>
</comment>
<name>A0A1G8Q1Z3_9MICC</name>
<dbReference type="PANTHER" id="PTHR21661:SF35">
    <property type="entry name" value="EPOXIDE HYDROLASE"/>
    <property type="match status" value="1"/>
</dbReference>
<feature type="domain" description="Epoxide hydrolase N-terminal" evidence="5">
    <location>
        <begin position="11"/>
        <end position="116"/>
    </location>
</feature>
<dbReference type="OrthoDB" id="27092at2"/>
<dbReference type="AlphaFoldDB" id="A0A1G8Q1Z3"/>
<proteinExistence type="inferred from homology"/>
<evidence type="ECO:0000313" key="7">
    <source>
        <dbReference type="Proteomes" id="UP000182130"/>
    </source>
</evidence>
<dbReference type="RefSeq" id="WP_074588741.1">
    <property type="nucleotide sequence ID" value="NZ_FNEI01000006.1"/>
</dbReference>
<dbReference type="Gene3D" id="3.40.50.1820">
    <property type="entry name" value="alpha/beta hydrolase"/>
    <property type="match status" value="1"/>
</dbReference>
<feature type="active site" description="Proton donor" evidence="4">
    <location>
        <position position="295"/>
    </location>
</feature>
<accession>A0A1G8Q1Z3</accession>
<evidence type="ECO:0000256" key="4">
    <source>
        <dbReference type="PIRSR" id="PIRSR001112-1"/>
    </source>
</evidence>
<evidence type="ECO:0000313" key="6">
    <source>
        <dbReference type="EMBL" id="SDI98741.1"/>
    </source>
</evidence>
<keyword evidence="3" id="KW-0378">Hydrolase</keyword>
<evidence type="ECO:0000259" key="5">
    <source>
        <dbReference type="Pfam" id="PF06441"/>
    </source>
</evidence>
<dbReference type="PANTHER" id="PTHR21661">
    <property type="entry name" value="EPOXIDE HYDROLASE 1-RELATED"/>
    <property type="match status" value="1"/>
</dbReference>
<protein>
    <submittedName>
        <fullName evidence="6">Pimeloyl-ACP methyl ester carboxylesterase</fullName>
    </submittedName>
</protein>
<keyword evidence="7" id="KW-1185">Reference proteome</keyword>
<dbReference type="InterPro" id="IPR000639">
    <property type="entry name" value="Epox_hydrolase-like"/>
</dbReference>
<dbReference type="InterPro" id="IPR016292">
    <property type="entry name" value="Epoxide_hydrolase"/>
</dbReference>
<dbReference type="Proteomes" id="UP000182130">
    <property type="component" value="Unassembled WGS sequence"/>
</dbReference>
<keyword evidence="2" id="KW-0058">Aromatic hydrocarbons catabolism</keyword>
<reference evidence="7" key="1">
    <citation type="submission" date="2016-10" db="EMBL/GenBank/DDBJ databases">
        <authorList>
            <person name="Varghese N."/>
            <person name="Submissions S."/>
        </authorList>
    </citation>
    <scope>NUCLEOTIDE SEQUENCE [LARGE SCALE GENOMIC DNA]</scope>
    <source>
        <strain evidence="7">CGMCC 1.10783</strain>
    </source>
</reference>
<organism evidence="6 7">
    <name type="scientific">Arthrobacter cupressi</name>
    <dbReference type="NCBI Taxonomy" id="1045773"/>
    <lineage>
        <taxon>Bacteria</taxon>
        <taxon>Bacillati</taxon>
        <taxon>Actinomycetota</taxon>
        <taxon>Actinomycetes</taxon>
        <taxon>Micrococcales</taxon>
        <taxon>Micrococcaceae</taxon>
        <taxon>Arthrobacter</taxon>
    </lineage>
</organism>
<feature type="active site" description="Proton acceptor" evidence="4">
    <location>
        <position position="347"/>
    </location>
</feature>
<dbReference type="PIRSF" id="PIRSF001112">
    <property type="entry name" value="Epoxide_hydrolase"/>
    <property type="match status" value="1"/>
</dbReference>
<dbReference type="GO" id="GO:0097176">
    <property type="term" value="P:epoxide metabolic process"/>
    <property type="evidence" value="ECO:0007669"/>
    <property type="project" value="TreeGrafter"/>
</dbReference>
<dbReference type="Pfam" id="PF06441">
    <property type="entry name" value="EHN"/>
    <property type="match status" value="1"/>
</dbReference>
<dbReference type="SUPFAM" id="SSF53474">
    <property type="entry name" value="alpha/beta-Hydrolases"/>
    <property type="match status" value="1"/>
</dbReference>
<evidence type="ECO:0000256" key="3">
    <source>
        <dbReference type="ARBA" id="ARBA00022801"/>
    </source>
</evidence>
<gene>
    <name evidence="6" type="ORF">SAMN05216555_10638</name>
</gene>
<dbReference type="STRING" id="1045773.SAMN05216555_10638"/>
<dbReference type="PRINTS" id="PR00412">
    <property type="entry name" value="EPOXHYDRLASE"/>
</dbReference>
<dbReference type="InterPro" id="IPR010497">
    <property type="entry name" value="Epoxide_hydro_N"/>
</dbReference>
<dbReference type="EMBL" id="FNEI01000006">
    <property type="protein sequence ID" value="SDI98741.1"/>
    <property type="molecule type" value="Genomic_DNA"/>
</dbReference>
<dbReference type="InterPro" id="IPR029058">
    <property type="entry name" value="AB_hydrolase_fold"/>
</dbReference>
<evidence type="ECO:0000256" key="2">
    <source>
        <dbReference type="ARBA" id="ARBA00022797"/>
    </source>
</evidence>
<feature type="active site" description="Nucleophile" evidence="4">
    <location>
        <position position="176"/>
    </location>
</feature>